<dbReference type="RefSeq" id="WP_147603322.1">
    <property type="nucleotide sequence ID" value="NZ_WWVT01000043.1"/>
</dbReference>
<proteinExistence type="predicted"/>
<evidence type="ECO:0000313" key="1">
    <source>
        <dbReference type="EMBL" id="MZL63567.1"/>
    </source>
</evidence>
<accession>A0A6L8TIR6</accession>
<dbReference type="EMBL" id="WWVT01000043">
    <property type="protein sequence ID" value="MZL63567.1"/>
    <property type="molecule type" value="Genomic_DNA"/>
</dbReference>
<sequence>MNVNEIASLGSNVKPVIQNENCAVLMLNDATGEGVMTVYRVMPGVMICFSDMHMEQCASEFYLYSFVAYLYELESGADCSDGCCCFSDSG</sequence>
<organism evidence="1 2">
    <name type="scientific">Blautia massiliensis</name>
    <name type="common">ex Durand et al. 2017</name>
    <dbReference type="NCBI Taxonomy" id="1737424"/>
    <lineage>
        <taxon>Bacteria</taxon>
        <taxon>Bacillati</taxon>
        <taxon>Bacillota</taxon>
        <taxon>Clostridia</taxon>
        <taxon>Lachnospirales</taxon>
        <taxon>Lachnospiraceae</taxon>
        <taxon>Blautia</taxon>
    </lineage>
</organism>
<protein>
    <submittedName>
        <fullName evidence="1">Uncharacterized protein</fullName>
    </submittedName>
</protein>
<dbReference type="Proteomes" id="UP000473323">
    <property type="component" value="Unassembled WGS sequence"/>
</dbReference>
<name>A0A6L8TIR6_9FIRM</name>
<reference evidence="1 2" key="1">
    <citation type="journal article" date="2019" name="Nat. Med.">
        <title>A library of human gut bacterial isolates paired with longitudinal multiomics data enables mechanistic microbiome research.</title>
        <authorList>
            <person name="Poyet M."/>
            <person name="Groussin M."/>
            <person name="Gibbons S.M."/>
            <person name="Avila-Pacheco J."/>
            <person name="Jiang X."/>
            <person name="Kearney S.M."/>
            <person name="Perrotta A.R."/>
            <person name="Berdy B."/>
            <person name="Zhao S."/>
            <person name="Lieberman T.D."/>
            <person name="Swanson P.K."/>
            <person name="Smith M."/>
            <person name="Roesemann S."/>
            <person name="Alexander J.E."/>
            <person name="Rich S.A."/>
            <person name="Livny J."/>
            <person name="Vlamakis H."/>
            <person name="Clish C."/>
            <person name="Bullock K."/>
            <person name="Deik A."/>
            <person name="Scott J."/>
            <person name="Pierce K.A."/>
            <person name="Xavier R.J."/>
            <person name="Alm E.J."/>
        </authorList>
    </citation>
    <scope>NUCLEOTIDE SEQUENCE [LARGE SCALE GENOMIC DNA]</scope>
    <source>
        <strain evidence="1 2">BIOML-A4</strain>
    </source>
</reference>
<dbReference type="AlphaFoldDB" id="A0A6L8TIR6"/>
<evidence type="ECO:0000313" key="2">
    <source>
        <dbReference type="Proteomes" id="UP000473323"/>
    </source>
</evidence>
<gene>
    <name evidence="1" type="ORF">GT694_16305</name>
</gene>
<comment type="caution">
    <text evidence="1">The sequence shown here is derived from an EMBL/GenBank/DDBJ whole genome shotgun (WGS) entry which is preliminary data.</text>
</comment>